<dbReference type="Gene3D" id="2.70.50.60">
    <property type="entry name" value="abc- transporter (atp binding component) like domain"/>
    <property type="match status" value="1"/>
</dbReference>
<dbReference type="InterPro" id="IPR050683">
    <property type="entry name" value="Bact_Polysacc_Export_ATP-bd"/>
</dbReference>
<dbReference type="InterPro" id="IPR003593">
    <property type="entry name" value="AAA+_ATPase"/>
</dbReference>
<dbReference type="CDD" id="cd10147">
    <property type="entry name" value="Wzt_C-like"/>
    <property type="match status" value="1"/>
</dbReference>
<dbReference type="SMART" id="SM00382">
    <property type="entry name" value="AAA"/>
    <property type="match status" value="1"/>
</dbReference>
<evidence type="ECO:0000313" key="7">
    <source>
        <dbReference type="Proteomes" id="UP000717364"/>
    </source>
</evidence>
<comment type="caution">
    <text evidence="6">The sequence shown here is derived from an EMBL/GenBank/DDBJ whole genome shotgun (WGS) entry which is preliminary data.</text>
</comment>
<feature type="domain" description="ABC transporter" evidence="5">
    <location>
        <begin position="45"/>
        <end position="267"/>
    </location>
</feature>
<dbReference type="InterPro" id="IPR027417">
    <property type="entry name" value="P-loop_NTPase"/>
</dbReference>
<keyword evidence="2" id="KW-0813">Transport</keyword>
<dbReference type="InterPro" id="IPR003439">
    <property type="entry name" value="ABC_transporter-like_ATP-bd"/>
</dbReference>
<accession>A0A947DE07</accession>
<dbReference type="SUPFAM" id="SSF52540">
    <property type="entry name" value="P-loop containing nucleoside triphosphate hydrolases"/>
    <property type="match status" value="1"/>
</dbReference>
<evidence type="ECO:0000259" key="5">
    <source>
        <dbReference type="PROSITE" id="PS50893"/>
    </source>
</evidence>
<dbReference type="Pfam" id="PF14524">
    <property type="entry name" value="Wzt_C"/>
    <property type="match status" value="1"/>
</dbReference>
<evidence type="ECO:0000256" key="3">
    <source>
        <dbReference type="ARBA" id="ARBA00022741"/>
    </source>
</evidence>
<dbReference type="Proteomes" id="UP000717364">
    <property type="component" value="Unassembled WGS sequence"/>
</dbReference>
<evidence type="ECO:0000256" key="1">
    <source>
        <dbReference type="ARBA" id="ARBA00005417"/>
    </source>
</evidence>
<dbReference type="Pfam" id="PF00005">
    <property type="entry name" value="ABC_tran"/>
    <property type="match status" value="1"/>
</dbReference>
<dbReference type="CDD" id="cd03220">
    <property type="entry name" value="ABC_KpsT_Wzt"/>
    <property type="match status" value="1"/>
</dbReference>
<keyword evidence="3" id="KW-0547">Nucleotide-binding</keyword>
<dbReference type="EMBL" id="JADOES010000010">
    <property type="protein sequence ID" value="MBT9315242.1"/>
    <property type="molecule type" value="Genomic_DNA"/>
</dbReference>
<dbReference type="PROSITE" id="PS50893">
    <property type="entry name" value="ABC_TRANSPORTER_2"/>
    <property type="match status" value="1"/>
</dbReference>
<proteinExistence type="inferred from homology"/>
<reference evidence="6" key="1">
    <citation type="submission" date="2020-11" db="EMBL/GenBank/DDBJ databases">
        <authorList>
            <person name="Konstantinou D."/>
            <person name="Gkelis S."/>
            <person name="Popin R."/>
            <person name="Fewer D."/>
            <person name="Sivonen K."/>
        </authorList>
    </citation>
    <scope>NUCLEOTIDE SEQUENCE</scope>
    <source>
        <strain evidence="6">TAU-MAC 1115</strain>
    </source>
</reference>
<sequence length="426" mass="48336">MPDTVIQVENLGKMYTIGHQQKGSYRYTALRDVLADGAGAFLRKLRRPGKSFTPFNREEFWALKDLSFEIKQGEMVGIIGRNGAGKSTLLKILSRITEPTTGRVRLKGRVASLLEVGTGFHPELTGRENIFLNGAILGMRRAEINHKFDEIVDFAEVSKFLDTPVKRYSSGMYVRLAFSVAAHLDPEILIIDEVLAVGDIQFQKKCLKKLESIEDSHRTIVFVSHNMSTIKGLCSRALLIKDGEIVKDDMPETVATHYLADAQEQQAMIDFKDSYTAAEISFLKAYLCDKENNLSSSFDNRDAFAIHLEYKLHKEIRGLRIGFLMETIEGIQVCGATDFVFTDSTRKPGIYKSKCLFPAHILNSGKYTILFGADKFPYTQSLMRTEHCLTFEIEDIDRERPLYDRRPGIIKPTLTWQVVRPYPKNQ</sequence>
<dbReference type="RefSeq" id="WP_215608312.1">
    <property type="nucleotide sequence ID" value="NZ_JADOES010000010.1"/>
</dbReference>
<protein>
    <submittedName>
        <fullName evidence="6">ABC transporter ATP-binding protein</fullName>
    </submittedName>
</protein>
<keyword evidence="7" id="KW-1185">Reference proteome</keyword>
<dbReference type="GO" id="GO:0140359">
    <property type="term" value="F:ABC-type transporter activity"/>
    <property type="evidence" value="ECO:0007669"/>
    <property type="project" value="InterPro"/>
</dbReference>
<reference evidence="6" key="2">
    <citation type="journal article" date="2021" name="Mar. Drugs">
        <title>Genome Reduction and Secondary Metabolism of the Marine Sponge-Associated Cyanobacterium Leptothoe.</title>
        <authorList>
            <person name="Konstantinou D."/>
            <person name="Popin R.V."/>
            <person name="Fewer D.P."/>
            <person name="Sivonen K."/>
            <person name="Gkelis S."/>
        </authorList>
    </citation>
    <scope>NUCLEOTIDE SEQUENCE</scope>
    <source>
        <strain evidence="6">TAU-MAC 1115</strain>
    </source>
</reference>
<dbReference type="InterPro" id="IPR015860">
    <property type="entry name" value="ABC_transpr_TagH-like"/>
</dbReference>
<evidence type="ECO:0000313" key="6">
    <source>
        <dbReference type="EMBL" id="MBT9315242.1"/>
    </source>
</evidence>
<evidence type="ECO:0000256" key="4">
    <source>
        <dbReference type="ARBA" id="ARBA00022840"/>
    </source>
</evidence>
<evidence type="ECO:0000256" key="2">
    <source>
        <dbReference type="ARBA" id="ARBA00022448"/>
    </source>
</evidence>
<dbReference type="Gene3D" id="3.40.50.300">
    <property type="entry name" value="P-loop containing nucleotide triphosphate hydrolases"/>
    <property type="match status" value="1"/>
</dbReference>
<gene>
    <name evidence="6" type="ORF">IXB50_07370</name>
</gene>
<dbReference type="PANTHER" id="PTHR46743">
    <property type="entry name" value="TEICHOIC ACIDS EXPORT ATP-BINDING PROTEIN TAGH"/>
    <property type="match status" value="1"/>
</dbReference>
<keyword evidence="4 6" id="KW-0067">ATP-binding</keyword>
<dbReference type="InterPro" id="IPR029439">
    <property type="entry name" value="Wzt_C"/>
</dbReference>
<dbReference type="GO" id="GO:0016887">
    <property type="term" value="F:ATP hydrolysis activity"/>
    <property type="evidence" value="ECO:0007669"/>
    <property type="project" value="InterPro"/>
</dbReference>
<dbReference type="GO" id="GO:0016020">
    <property type="term" value="C:membrane"/>
    <property type="evidence" value="ECO:0007669"/>
    <property type="project" value="InterPro"/>
</dbReference>
<dbReference type="PANTHER" id="PTHR46743:SF2">
    <property type="entry name" value="TEICHOIC ACIDS EXPORT ATP-BINDING PROTEIN TAGH"/>
    <property type="match status" value="1"/>
</dbReference>
<organism evidence="6 7">
    <name type="scientific">Leptothoe spongobia TAU-MAC 1115</name>
    <dbReference type="NCBI Taxonomy" id="1967444"/>
    <lineage>
        <taxon>Bacteria</taxon>
        <taxon>Bacillati</taxon>
        <taxon>Cyanobacteriota</taxon>
        <taxon>Cyanophyceae</taxon>
        <taxon>Nodosilineales</taxon>
        <taxon>Cymatolegaceae</taxon>
        <taxon>Leptothoe</taxon>
        <taxon>Leptothoe spongobia</taxon>
    </lineage>
</organism>
<comment type="similarity">
    <text evidence="1">Belongs to the ABC transporter superfamily.</text>
</comment>
<dbReference type="AlphaFoldDB" id="A0A947DE07"/>
<name>A0A947DE07_9CYAN</name>
<dbReference type="GO" id="GO:0005524">
    <property type="term" value="F:ATP binding"/>
    <property type="evidence" value="ECO:0007669"/>
    <property type="project" value="UniProtKB-KW"/>
</dbReference>